<proteinExistence type="predicted"/>
<dbReference type="Gene3D" id="3.30.70.1230">
    <property type="entry name" value="Nucleotide cyclase"/>
    <property type="match status" value="1"/>
</dbReference>
<dbReference type="InterPro" id="IPR027359">
    <property type="entry name" value="Volt_channel_dom_sf"/>
</dbReference>
<dbReference type="PANTHER" id="PTHR43336">
    <property type="entry name" value="OXYGEN SENSOR HISTIDINE KINASE RESPONSE REGULATOR DEVS/DOSS"/>
    <property type="match status" value="1"/>
</dbReference>
<evidence type="ECO:0000256" key="4">
    <source>
        <dbReference type="ARBA" id="ARBA00023136"/>
    </source>
</evidence>
<evidence type="ECO:0000256" key="2">
    <source>
        <dbReference type="ARBA" id="ARBA00022692"/>
    </source>
</evidence>
<protein>
    <recommendedName>
        <fullName evidence="7">Guanylate cyclase domain-containing protein</fullName>
    </recommendedName>
</protein>
<dbReference type="AlphaFoldDB" id="A0AAW1RWK1"/>
<evidence type="ECO:0000256" key="1">
    <source>
        <dbReference type="ARBA" id="ARBA00004141"/>
    </source>
</evidence>
<evidence type="ECO:0000256" key="5">
    <source>
        <dbReference type="SAM" id="MobiDB-lite"/>
    </source>
</evidence>
<gene>
    <name evidence="8" type="ORF">WJX74_004361</name>
</gene>
<feature type="transmembrane region" description="Helical" evidence="6">
    <location>
        <begin position="380"/>
        <end position="400"/>
    </location>
</feature>
<comment type="subcellular location">
    <subcellularLocation>
        <location evidence="1">Membrane</location>
        <topology evidence="1">Multi-pass membrane protein</topology>
    </subcellularLocation>
</comment>
<dbReference type="GO" id="GO:0009190">
    <property type="term" value="P:cyclic nucleotide biosynthetic process"/>
    <property type="evidence" value="ECO:0007669"/>
    <property type="project" value="InterPro"/>
</dbReference>
<sequence length="694" mass="75543">MLSRTFTGNKVSPAPLLQLAEDIEAQSTSGLLIVHPGEPLKEGSSDDKRAGSSEGQQRLADQGPSASKEVPTASTEPPGPPPPSNIPARPTLLTAKSNLASDEAKESGSKLPGASRIPKARAQRFFPSATAVDKVRRRKLPGRAETSPYLKGRSQSLGTLAAVSGSSFDGGVTSVGSVFDQALRVNEPLWREKIRNHLDGLWLAMLVVAVVLLSLYLDDFRLAILPPSADGACTGIVIFVLAVFSIELILGSLVRSKFFLRFYFFIDLVATLSMLLDIPAIVNYMANSNGPSGSGAGTSALDRGQSNSAGTRVRQITRVCRILRLLRLVHLWQNYQLNKQARAMELREGFVDVPSNSLISQKFQKAARSKVGQRLTDLTILRVVLLVLLMLLLIPSFNVYSGLYGTQPNLNKGGLQILHDLYLQQGDSMDFEVAKTNYLSNTPWLLAYRRTDFVLDLVVCNQTYVRNLKGDGRRTIELASNRIETPQCAQGLWAQCFVTIGVLDEYWNSQLNAALNILRTTFICLVIGGGSILLTRDANRLVLLPIERMLKKVKDVAENPLAKQGSGTRSDTSSGNMETRLLENSINKICSLLAIGFGDAGGQVIAKNMRSGGAIEPMIPGERVHAIFGFCDIRNFTDTTEVLQEGVMEFVNSIAEIVHQEVALHDGSPNKNIGDAFLLVWKLPPGFEPSLACT</sequence>
<feature type="transmembrane region" description="Helical" evidence="6">
    <location>
        <begin position="262"/>
        <end position="282"/>
    </location>
</feature>
<dbReference type="InterPro" id="IPR001054">
    <property type="entry name" value="A/G_cyclase"/>
</dbReference>
<dbReference type="GO" id="GO:0035556">
    <property type="term" value="P:intracellular signal transduction"/>
    <property type="evidence" value="ECO:0007669"/>
    <property type="project" value="InterPro"/>
</dbReference>
<evidence type="ECO:0000313" key="8">
    <source>
        <dbReference type="EMBL" id="KAK9837756.1"/>
    </source>
</evidence>
<dbReference type="SUPFAM" id="SSF55073">
    <property type="entry name" value="Nucleotide cyclase"/>
    <property type="match status" value="1"/>
</dbReference>
<dbReference type="Proteomes" id="UP001438707">
    <property type="component" value="Unassembled WGS sequence"/>
</dbReference>
<feature type="compositionally biased region" description="Basic and acidic residues" evidence="5">
    <location>
        <begin position="38"/>
        <end position="51"/>
    </location>
</feature>
<keyword evidence="3 6" id="KW-1133">Transmembrane helix</keyword>
<feature type="transmembrane region" description="Helical" evidence="6">
    <location>
        <begin position="229"/>
        <end position="250"/>
    </location>
</feature>
<dbReference type="PANTHER" id="PTHR43336:SF3">
    <property type="entry name" value="GUANYLATE CYCLASE DOMAIN-CONTAINING PROTEIN"/>
    <property type="match status" value="1"/>
</dbReference>
<evidence type="ECO:0000256" key="6">
    <source>
        <dbReference type="SAM" id="Phobius"/>
    </source>
</evidence>
<dbReference type="GO" id="GO:0016020">
    <property type="term" value="C:membrane"/>
    <property type="evidence" value="ECO:0007669"/>
    <property type="project" value="UniProtKB-SubCell"/>
</dbReference>
<evidence type="ECO:0000256" key="3">
    <source>
        <dbReference type="ARBA" id="ARBA00022989"/>
    </source>
</evidence>
<accession>A0AAW1RWK1</accession>
<evidence type="ECO:0000313" key="9">
    <source>
        <dbReference type="Proteomes" id="UP001438707"/>
    </source>
</evidence>
<keyword evidence="4 6" id="KW-0472">Membrane</keyword>
<organism evidence="8 9">
    <name type="scientific">Apatococcus lobatus</name>
    <dbReference type="NCBI Taxonomy" id="904363"/>
    <lineage>
        <taxon>Eukaryota</taxon>
        <taxon>Viridiplantae</taxon>
        <taxon>Chlorophyta</taxon>
        <taxon>core chlorophytes</taxon>
        <taxon>Trebouxiophyceae</taxon>
        <taxon>Chlorellales</taxon>
        <taxon>Chlorellaceae</taxon>
        <taxon>Apatococcus</taxon>
    </lineage>
</organism>
<dbReference type="Gene3D" id="1.20.120.350">
    <property type="entry name" value="Voltage-gated potassium channels. Chain C"/>
    <property type="match status" value="1"/>
</dbReference>
<dbReference type="GO" id="GO:0005216">
    <property type="term" value="F:monoatomic ion channel activity"/>
    <property type="evidence" value="ECO:0007669"/>
    <property type="project" value="InterPro"/>
</dbReference>
<feature type="domain" description="Guanylate cyclase" evidence="7">
    <location>
        <begin position="627"/>
        <end position="694"/>
    </location>
</feature>
<dbReference type="PROSITE" id="PS50125">
    <property type="entry name" value="GUANYLATE_CYCLASE_2"/>
    <property type="match status" value="1"/>
</dbReference>
<feature type="transmembrane region" description="Helical" evidence="6">
    <location>
        <begin position="200"/>
        <end position="217"/>
    </location>
</feature>
<name>A0AAW1RWK1_9CHLO</name>
<dbReference type="EMBL" id="JALJOS010000006">
    <property type="protein sequence ID" value="KAK9837756.1"/>
    <property type="molecule type" value="Genomic_DNA"/>
</dbReference>
<keyword evidence="9" id="KW-1185">Reference proteome</keyword>
<evidence type="ECO:0000259" key="7">
    <source>
        <dbReference type="PROSITE" id="PS50125"/>
    </source>
</evidence>
<keyword evidence="2 6" id="KW-0812">Transmembrane</keyword>
<reference evidence="8 9" key="1">
    <citation type="journal article" date="2024" name="Nat. Commun.">
        <title>Phylogenomics reveals the evolutionary origins of lichenization in chlorophyte algae.</title>
        <authorList>
            <person name="Puginier C."/>
            <person name="Libourel C."/>
            <person name="Otte J."/>
            <person name="Skaloud P."/>
            <person name="Haon M."/>
            <person name="Grisel S."/>
            <person name="Petersen M."/>
            <person name="Berrin J.G."/>
            <person name="Delaux P.M."/>
            <person name="Dal Grande F."/>
            <person name="Keller J."/>
        </authorList>
    </citation>
    <scope>NUCLEOTIDE SEQUENCE [LARGE SCALE GENOMIC DNA]</scope>
    <source>
        <strain evidence="8 9">SAG 2145</strain>
    </source>
</reference>
<dbReference type="InterPro" id="IPR029787">
    <property type="entry name" value="Nucleotide_cyclase"/>
</dbReference>
<feature type="region of interest" description="Disordered" evidence="5">
    <location>
        <begin position="30"/>
        <end position="119"/>
    </location>
</feature>
<comment type="caution">
    <text evidence="8">The sequence shown here is derived from an EMBL/GenBank/DDBJ whole genome shotgun (WGS) entry which is preliminary data.</text>
</comment>